<dbReference type="PRINTS" id="PR00507">
    <property type="entry name" value="N12N6MTFRASE"/>
</dbReference>
<evidence type="ECO:0000259" key="5">
    <source>
        <dbReference type="Pfam" id="PF02384"/>
    </source>
</evidence>
<evidence type="ECO:0000313" key="7">
    <source>
        <dbReference type="EMBL" id="MBF1657666.1"/>
    </source>
</evidence>
<dbReference type="AlphaFoldDB" id="A0A930L0G2"/>
<dbReference type="InterPro" id="IPR050953">
    <property type="entry name" value="N4_N6_ade-DNA_methylase"/>
</dbReference>
<dbReference type="PANTHER" id="PTHR33841">
    <property type="entry name" value="DNA METHYLTRANSFERASE YEEA-RELATED"/>
    <property type="match status" value="1"/>
</dbReference>
<proteinExistence type="predicted"/>
<comment type="catalytic activity">
    <reaction evidence="4">
        <text>a 2'-deoxyadenosine in DNA + S-adenosyl-L-methionine = an N(6)-methyl-2'-deoxyadenosine in DNA + S-adenosyl-L-homocysteine + H(+)</text>
        <dbReference type="Rhea" id="RHEA:15197"/>
        <dbReference type="Rhea" id="RHEA-COMP:12418"/>
        <dbReference type="Rhea" id="RHEA-COMP:12419"/>
        <dbReference type="ChEBI" id="CHEBI:15378"/>
        <dbReference type="ChEBI" id="CHEBI:57856"/>
        <dbReference type="ChEBI" id="CHEBI:59789"/>
        <dbReference type="ChEBI" id="CHEBI:90615"/>
        <dbReference type="ChEBI" id="CHEBI:90616"/>
        <dbReference type="EC" id="2.1.1.72"/>
    </reaction>
</comment>
<gene>
    <name evidence="7" type="ORF">HXO61_07025</name>
</gene>
<accession>A0A930L0G2</accession>
<dbReference type="Gene3D" id="3.40.50.150">
    <property type="entry name" value="Vaccinia Virus protein VP39"/>
    <property type="match status" value="1"/>
</dbReference>
<reference evidence="7" key="1">
    <citation type="submission" date="2020-04" db="EMBL/GenBank/DDBJ databases">
        <title>Deep metagenomics examines the oral microbiome during advanced dental caries in children, revealing novel taxa and co-occurrences with host molecules.</title>
        <authorList>
            <person name="Baker J.L."/>
            <person name="Morton J.T."/>
            <person name="Dinis M."/>
            <person name="Alvarez R."/>
            <person name="Tran N.C."/>
            <person name="Knight R."/>
            <person name="Edlund A."/>
        </authorList>
    </citation>
    <scope>NUCLEOTIDE SEQUENCE</scope>
    <source>
        <strain evidence="7">JCVI_39_bin.18</strain>
    </source>
</reference>
<evidence type="ECO:0000259" key="6">
    <source>
        <dbReference type="Pfam" id="PF18135"/>
    </source>
</evidence>
<dbReference type="InterPro" id="IPR041635">
    <property type="entry name" value="Type_ISP_LLaBIII_C"/>
</dbReference>
<evidence type="ECO:0000256" key="3">
    <source>
        <dbReference type="ARBA" id="ARBA00022679"/>
    </source>
</evidence>
<keyword evidence="2 7" id="KW-0489">Methyltransferase</keyword>
<evidence type="ECO:0000256" key="4">
    <source>
        <dbReference type="ARBA" id="ARBA00047942"/>
    </source>
</evidence>
<evidence type="ECO:0000256" key="2">
    <source>
        <dbReference type="ARBA" id="ARBA00022603"/>
    </source>
</evidence>
<name>A0A930L0G2_9MICC</name>
<dbReference type="InterPro" id="IPR003356">
    <property type="entry name" value="DNA_methylase_A-5"/>
</dbReference>
<dbReference type="GO" id="GO:0009007">
    <property type="term" value="F:site-specific DNA-methyltransferase (adenine-specific) activity"/>
    <property type="evidence" value="ECO:0007669"/>
    <property type="project" value="UniProtKB-EC"/>
</dbReference>
<keyword evidence="3" id="KW-0808">Transferase</keyword>
<dbReference type="Pfam" id="PF02384">
    <property type="entry name" value="N6_Mtase"/>
    <property type="match status" value="1"/>
</dbReference>
<dbReference type="InterPro" id="IPR029063">
    <property type="entry name" value="SAM-dependent_MTases_sf"/>
</dbReference>
<dbReference type="Proteomes" id="UP000770330">
    <property type="component" value="Unassembled WGS sequence"/>
</dbReference>
<protein>
    <recommendedName>
        <fullName evidence="1">site-specific DNA-methyltransferase (adenine-specific)</fullName>
        <ecNumber evidence="1">2.1.1.72</ecNumber>
    </recommendedName>
</protein>
<dbReference type="GO" id="GO:0008170">
    <property type="term" value="F:N-methyltransferase activity"/>
    <property type="evidence" value="ECO:0007669"/>
    <property type="project" value="InterPro"/>
</dbReference>
<dbReference type="EMBL" id="JABZXO010000018">
    <property type="protein sequence ID" value="MBF1657666.1"/>
    <property type="molecule type" value="Genomic_DNA"/>
</dbReference>
<feature type="domain" description="Type ISP restriction-modification enzyme LLaBIII C-terminal specificity" evidence="6">
    <location>
        <begin position="735"/>
        <end position="1100"/>
    </location>
</feature>
<sequence length="1142" mass="127940">MTDFNSLIAEFGNQVRENLRFGEGEPEAQLTNPVATLLKGFGALHSMEVQTVRETSLKTAGGGLVSEGLVRPDYAIMVDGVLTGYVELKAPGKNIDPDSFTKKSHEYKQWQRLRNLPNLLYTNGTEWRLYRYGKPVPTGSEKNDNAVNVSAGSVIINKKRVLFPEKITWSAPANLATLFLNFLRWVPAPITSADRLVETLAPLAALLREEMLLGLDAQEKTYKADQAKAKKKGEEDLLIPSKLVGLRDDWRDTLAPGTSNEEFADSFAQTVVFSLVVALSEGHNLSIESLSTMANRLRSQHGLLGNALGLLTEHLDEKSSLYNALAVIVRVMGAASWEYISGGKADVYLHLYEHFLSIYNPEQRKKTGSYYTPVEVVDQMVRLVDDALRTYMGKEHGLASEGVSVIDPAMGTGTYPLSVMHKVAKTESLAPAARTRALNRLAKNLYGFELQSGPFSVAELRLNQTLRELGAEVPEDGLNLYVADTLHDPYSRAKPVSGNTLRLLSQLSNKATRVKREVPIQVCIGNPPYKDKAKGMGGWVESGHRYKKKDKKEKNSPILDDFRAPNKGRYERALRNLYIYFWRWAFWKVFEDSFRVTESESDNSQHAGVVCFITPSSYLNGPGFAGMREYIRRSSSRGWIINVTPEGYAPEKDNAIFAIKTPVAISLFIREENTDEETPADIRYVALHGTFADKMQALANLELDGEEFQPVRSGSGNEFAPDSGKDWNSYLYMDDLYSVGSSGIDPSRKWVVAPSQQVLEERWSELTEGNDLKIRANRFKETSTAGIAKSKTPLVGDDTFQGSKESLNDQITREVIPTVPNIVPIGYRSFDRQYILADARLIDRPRPKLWAYRIRNQIFVVELYVRNPKNGPGLYFSSLIPDKNAFKGIEGGRCYPVLTTDGEPNLRTSVAQLLRECFGDDAPGNLVYYLAALTGHPEYVRVFSKSLETSRMRVPLTADPALWERAVQLGKQVVWLHTYGERGEPLPGMERLHQLPDGADYTLPVPTVDMGRNMPTEQPSFLPNSVTDDLAEKQSTPAMGTVSFGQARCENVEKRVFDYTIGGKQVLNLWSKYRIKVPKGTQNSPLDDIVQQEWPPAWSEEYERLLYTLTHLVHLEPAQEKLLDEVLAGEQISREEFVDTED</sequence>
<dbReference type="SUPFAM" id="SSF53335">
    <property type="entry name" value="S-adenosyl-L-methionine-dependent methyltransferases"/>
    <property type="match status" value="1"/>
</dbReference>
<comment type="caution">
    <text evidence="7">The sequence shown here is derived from an EMBL/GenBank/DDBJ whole genome shotgun (WGS) entry which is preliminary data.</text>
</comment>
<dbReference type="RefSeq" id="WP_303945082.1">
    <property type="nucleotide sequence ID" value="NZ_JABZXO010000018.1"/>
</dbReference>
<evidence type="ECO:0000256" key="1">
    <source>
        <dbReference type="ARBA" id="ARBA00011900"/>
    </source>
</evidence>
<dbReference type="GO" id="GO:0032259">
    <property type="term" value="P:methylation"/>
    <property type="evidence" value="ECO:0007669"/>
    <property type="project" value="UniProtKB-KW"/>
</dbReference>
<dbReference type="EC" id="2.1.1.72" evidence="1"/>
<organism evidence="7 8">
    <name type="scientific">Rothia mucilaginosa</name>
    <dbReference type="NCBI Taxonomy" id="43675"/>
    <lineage>
        <taxon>Bacteria</taxon>
        <taxon>Bacillati</taxon>
        <taxon>Actinomycetota</taxon>
        <taxon>Actinomycetes</taxon>
        <taxon>Micrococcales</taxon>
        <taxon>Micrococcaceae</taxon>
        <taxon>Rothia</taxon>
    </lineage>
</organism>
<feature type="domain" description="DNA methylase adenine-specific" evidence="5">
    <location>
        <begin position="345"/>
        <end position="549"/>
    </location>
</feature>
<dbReference type="Pfam" id="PF18135">
    <property type="entry name" value="Type_ISP_C"/>
    <property type="match status" value="1"/>
</dbReference>
<dbReference type="GO" id="GO:0003677">
    <property type="term" value="F:DNA binding"/>
    <property type="evidence" value="ECO:0007669"/>
    <property type="project" value="InterPro"/>
</dbReference>
<dbReference type="PANTHER" id="PTHR33841:SF1">
    <property type="entry name" value="DNA METHYLTRANSFERASE A"/>
    <property type="match status" value="1"/>
</dbReference>
<evidence type="ECO:0000313" key="8">
    <source>
        <dbReference type="Proteomes" id="UP000770330"/>
    </source>
</evidence>